<dbReference type="GO" id="GO:0005761">
    <property type="term" value="C:mitochondrial ribosome"/>
    <property type="evidence" value="ECO:0007669"/>
    <property type="project" value="InterPro"/>
</dbReference>
<dbReference type="GO" id="GO:0003735">
    <property type="term" value="F:structural constituent of ribosome"/>
    <property type="evidence" value="ECO:0007669"/>
    <property type="project" value="TreeGrafter"/>
</dbReference>
<evidence type="ECO:0000313" key="1">
    <source>
        <dbReference type="Proteomes" id="UP000515203"/>
    </source>
</evidence>
<gene>
    <name evidence="2" type="primary">LOC101590817</name>
</gene>
<reference evidence="2" key="1">
    <citation type="submission" date="2025-08" db="UniProtKB">
        <authorList>
            <consortium name="RefSeq"/>
        </authorList>
    </citation>
    <scope>IDENTIFICATION</scope>
</reference>
<dbReference type="GO" id="GO:0032543">
    <property type="term" value="P:mitochondrial translation"/>
    <property type="evidence" value="ECO:0007669"/>
    <property type="project" value="TreeGrafter"/>
</dbReference>
<dbReference type="PANTHER" id="PTHR14520">
    <property type="entry name" value="MITOCHONDRIAL RIBOSOMAL PROTEIN 63"/>
    <property type="match status" value="1"/>
</dbReference>
<dbReference type="InterPro" id="IPR016576">
    <property type="entry name" value="Ribosomal_mL63"/>
</dbReference>
<dbReference type="Proteomes" id="UP000515203">
    <property type="component" value="Unplaced"/>
</dbReference>
<dbReference type="InParanoid" id="A0A6P3VEG6"/>
<proteinExistence type="predicted"/>
<keyword evidence="1" id="KW-1185">Reference proteome</keyword>
<accession>A0A6P3VEG6</accession>
<dbReference type="AlphaFoldDB" id="A0A6P3VEG6"/>
<sequence>MLLTAVLRRGRSPGRHWIGKHRRQQYVSEQAKQNMIHLLEIEAENQCRLSTPYTSTEQEYGHAAERRAIKAAIEAIKAACAAKFPPHRFAAD</sequence>
<dbReference type="GeneID" id="101590817"/>
<name>A0A6P3VEG6_OCTDE</name>
<dbReference type="Pfam" id="PF14978">
    <property type="entry name" value="MRP-63"/>
    <property type="match status" value="1"/>
</dbReference>
<dbReference type="RefSeq" id="XP_012373047.1">
    <property type="nucleotide sequence ID" value="XM_012517593.2"/>
</dbReference>
<protein>
    <submittedName>
        <fullName evidence="2">Ribosomal protein 63, mitochondrial-like</fullName>
    </submittedName>
</protein>
<organism evidence="1 2">
    <name type="scientific">Octodon degus</name>
    <name type="common">Degu</name>
    <name type="synonym">Sciurus degus</name>
    <dbReference type="NCBI Taxonomy" id="10160"/>
    <lineage>
        <taxon>Eukaryota</taxon>
        <taxon>Metazoa</taxon>
        <taxon>Chordata</taxon>
        <taxon>Craniata</taxon>
        <taxon>Vertebrata</taxon>
        <taxon>Euteleostomi</taxon>
        <taxon>Mammalia</taxon>
        <taxon>Eutheria</taxon>
        <taxon>Euarchontoglires</taxon>
        <taxon>Glires</taxon>
        <taxon>Rodentia</taxon>
        <taxon>Hystricomorpha</taxon>
        <taxon>Octodontidae</taxon>
        <taxon>Octodon</taxon>
    </lineage>
</organism>
<dbReference type="OrthoDB" id="6019958at2759"/>
<evidence type="ECO:0000313" key="2">
    <source>
        <dbReference type="RefSeq" id="XP_012373047.1"/>
    </source>
</evidence>
<dbReference type="PANTHER" id="PTHR14520:SF4">
    <property type="entry name" value="LARGE RIBOSOMAL SUBUNIT PROTEIN ML63"/>
    <property type="match status" value="1"/>
</dbReference>